<reference evidence="2" key="1">
    <citation type="submission" date="2015-03" db="EMBL/GenBank/DDBJ databases">
        <authorList>
            <person name="Urmite Genomes"/>
        </authorList>
    </citation>
    <scope>NUCLEOTIDE SEQUENCE [LARGE SCALE GENOMIC DNA]</scope>
    <source>
        <strain evidence="2">CSUR P1344</strain>
    </source>
</reference>
<dbReference type="Proteomes" id="UP000199601">
    <property type="component" value="Unassembled WGS sequence"/>
</dbReference>
<evidence type="ECO:0000313" key="2">
    <source>
        <dbReference type="Proteomes" id="UP000199601"/>
    </source>
</evidence>
<keyword evidence="2" id="KW-1185">Reference proteome</keyword>
<proteinExistence type="predicted"/>
<sequence length="108" mass="11875" precursor="true">MRWFVRRLAAALAVAFVAMAVAVIATPAISSAECDQNMSFNPATRECKPPPAPPSWSWYTPPPPYAPSFAGQDVPPPPPQPWWTSEPPMWSVGFHQWGIYVGGVWVPL</sequence>
<name>A0A0U1CYB5_9MYCO</name>
<dbReference type="RefSeq" id="WP_085242394.1">
    <property type="nucleotide sequence ID" value="NZ_CP157315.1"/>
</dbReference>
<accession>A0A0U1CYB5</accession>
<evidence type="ECO:0000313" key="1">
    <source>
        <dbReference type="EMBL" id="CQD03233.1"/>
    </source>
</evidence>
<dbReference type="STRING" id="761804.BN000_00503"/>
<protein>
    <submittedName>
        <fullName evidence="1">Uncharacterized protein</fullName>
    </submittedName>
</protein>
<gene>
    <name evidence="1" type="ORF">BN000_00503</name>
</gene>
<dbReference type="EMBL" id="CTEC01000001">
    <property type="protein sequence ID" value="CQD03233.1"/>
    <property type="molecule type" value="Genomic_DNA"/>
</dbReference>
<dbReference type="AlphaFoldDB" id="A0A0U1CYB5"/>
<organism evidence="1 2">
    <name type="scientific">Mycobacterium europaeum</name>
    <dbReference type="NCBI Taxonomy" id="761804"/>
    <lineage>
        <taxon>Bacteria</taxon>
        <taxon>Bacillati</taxon>
        <taxon>Actinomycetota</taxon>
        <taxon>Actinomycetes</taxon>
        <taxon>Mycobacteriales</taxon>
        <taxon>Mycobacteriaceae</taxon>
        <taxon>Mycobacterium</taxon>
        <taxon>Mycobacterium simiae complex</taxon>
    </lineage>
</organism>